<dbReference type="InterPro" id="IPR037143">
    <property type="entry name" value="4-PPantetheinyl_Trfase_dom_sf"/>
</dbReference>
<name>A0A6A7CAA0_9PEZI</name>
<dbReference type="OrthoDB" id="15433at2759"/>
<keyword evidence="4" id="KW-0276">Fatty acid metabolism</keyword>
<organism evidence="9 10">
    <name type="scientific">Piedraia hortae CBS 480.64</name>
    <dbReference type="NCBI Taxonomy" id="1314780"/>
    <lineage>
        <taxon>Eukaryota</taxon>
        <taxon>Fungi</taxon>
        <taxon>Dikarya</taxon>
        <taxon>Ascomycota</taxon>
        <taxon>Pezizomycotina</taxon>
        <taxon>Dothideomycetes</taxon>
        <taxon>Dothideomycetidae</taxon>
        <taxon>Capnodiales</taxon>
        <taxon>Piedraiaceae</taxon>
        <taxon>Piedraia</taxon>
    </lineage>
</organism>
<evidence type="ECO:0000256" key="1">
    <source>
        <dbReference type="ARBA" id="ARBA00022516"/>
    </source>
</evidence>
<accession>A0A6A7CAA0</accession>
<evidence type="ECO:0000259" key="8">
    <source>
        <dbReference type="Pfam" id="PF01648"/>
    </source>
</evidence>
<dbReference type="InterPro" id="IPR008278">
    <property type="entry name" value="4-PPantetheinyl_Trfase_dom"/>
</dbReference>
<dbReference type="NCBIfam" id="TIGR00556">
    <property type="entry name" value="pantethn_trn"/>
    <property type="match status" value="1"/>
</dbReference>
<dbReference type="GO" id="GO:0000287">
    <property type="term" value="F:magnesium ion binding"/>
    <property type="evidence" value="ECO:0007669"/>
    <property type="project" value="InterPro"/>
</dbReference>
<evidence type="ECO:0000256" key="3">
    <source>
        <dbReference type="ARBA" id="ARBA00022723"/>
    </source>
</evidence>
<sequence>MPPRPFPLQLGIGTDIAQISRIRQLIDSSSEEHGVRLTRFMTRFLTWREQEQFWKRFQDASGPQKEQSMQYLAGRWAAKEAAIKAVGRKDVTPFRVQILSRTGNGSVYGVVLDKCASAFRDPKDDSVTPGHLQNDDLPGQVLKISISHDGDYATAVCLAPLDPLPGDVGGEAEARGYAP</sequence>
<reference evidence="9" key="1">
    <citation type="journal article" date="2020" name="Stud. Mycol.">
        <title>101 Dothideomycetes genomes: a test case for predicting lifestyles and emergence of pathogens.</title>
        <authorList>
            <person name="Haridas S."/>
            <person name="Albert R."/>
            <person name="Binder M."/>
            <person name="Bloem J."/>
            <person name="Labutti K."/>
            <person name="Salamov A."/>
            <person name="Andreopoulos B."/>
            <person name="Baker S."/>
            <person name="Barry K."/>
            <person name="Bills G."/>
            <person name="Bluhm B."/>
            <person name="Cannon C."/>
            <person name="Castanera R."/>
            <person name="Culley D."/>
            <person name="Daum C."/>
            <person name="Ezra D."/>
            <person name="Gonzalez J."/>
            <person name="Henrissat B."/>
            <person name="Kuo A."/>
            <person name="Liang C."/>
            <person name="Lipzen A."/>
            <person name="Lutzoni F."/>
            <person name="Magnuson J."/>
            <person name="Mondo S."/>
            <person name="Nolan M."/>
            <person name="Ohm R."/>
            <person name="Pangilinan J."/>
            <person name="Park H.-J."/>
            <person name="Ramirez L."/>
            <person name="Alfaro M."/>
            <person name="Sun H."/>
            <person name="Tritt A."/>
            <person name="Yoshinaga Y."/>
            <person name="Zwiers L.-H."/>
            <person name="Turgeon B."/>
            <person name="Goodwin S."/>
            <person name="Spatafora J."/>
            <person name="Crous P."/>
            <person name="Grigoriev I."/>
        </authorList>
    </citation>
    <scope>NUCLEOTIDE SEQUENCE</scope>
    <source>
        <strain evidence="9">CBS 480.64</strain>
    </source>
</reference>
<evidence type="ECO:0000256" key="7">
    <source>
        <dbReference type="ARBA" id="ARBA00023160"/>
    </source>
</evidence>
<evidence type="ECO:0000313" key="9">
    <source>
        <dbReference type="EMBL" id="KAF2864496.1"/>
    </source>
</evidence>
<keyword evidence="10" id="KW-1185">Reference proteome</keyword>
<keyword evidence="5" id="KW-0460">Magnesium</keyword>
<keyword evidence="1" id="KW-0444">Lipid biosynthesis</keyword>
<dbReference type="HAMAP" id="MF_00101">
    <property type="entry name" value="AcpS"/>
    <property type="match status" value="1"/>
</dbReference>
<evidence type="ECO:0000256" key="4">
    <source>
        <dbReference type="ARBA" id="ARBA00022832"/>
    </source>
</evidence>
<keyword evidence="2 9" id="KW-0808">Transferase</keyword>
<dbReference type="Pfam" id="PF01648">
    <property type="entry name" value="ACPS"/>
    <property type="match status" value="1"/>
</dbReference>
<dbReference type="AlphaFoldDB" id="A0A6A7CAA0"/>
<evidence type="ECO:0000256" key="2">
    <source>
        <dbReference type="ARBA" id="ARBA00022679"/>
    </source>
</evidence>
<dbReference type="Gene3D" id="3.90.470.20">
    <property type="entry name" value="4'-phosphopantetheinyl transferase domain"/>
    <property type="match status" value="1"/>
</dbReference>
<dbReference type="GO" id="GO:0006633">
    <property type="term" value="P:fatty acid biosynthetic process"/>
    <property type="evidence" value="ECO:0007669"/>
    <property type="project" value="UniProtKB-KW"/>
</dbReference>
<dbReference type="InterPro" id="IPR004568">
    <property type="entry name" value="Ppantetheine-prot_Trfase_dom"/>
</dbReference>
<dbReference type="SUPFAM" id="SSF56214">
    <property type="entry name" value="4'-phosphopantetheinyl transferase"/>
    <property type="match status" value="1"/>
</dbReference>
<proteinExistence type="inferred from homology"/>
<evidence type="ECO:0000313" key="10">
    <source>
        <dbReference type="Proteomes" id="UP000799421"/>
    </source>
</evidence>
<dbReference type="EMBL" id="MU005957">
    <property type="protein sequence ID" value="KAF2864496.1"/>
    <property type="molecule type" value="Genomic_DNA"/>
</dbReference>
<evidence type="ECO:0000256" key="5">
    <source>
        <dbReference type="ARBA" id="ARBA00022842"/>
    </source>
</evidence>
<evidence type="ECO:0000256" key="6">
    <source>
        <dbReference type="ARBA" id="ARBA00023098"/>
    </source>
</evidence>
<keyword evidence="7" id="KW-0275">Fatty acid biosynthesis</keyword>
<gene>
    <name evidence="9" type="ORF">K470DRAFT_279718</name>
</gene>
<dbReference type="InterPro" id="IPR002582">
    <property type="entry name" value="ACPS"/>
</dbReference>
<feature type="domain" description="4'-phosphopantetheinyl transferase" evidence="8">
    <location>
        <begin position="11"/>
        <end position="96"/>
    </location>
</feature>
<keyword evidence="3" id="KW-0479">Metal-binding</keyword>
<protein>
    <submittedName>
        <fullName evidence="9">4'-phosphopantetheinyl transferase</fullName>
    </submittedName>
</protein>
<dbReference type="GO" id="GO:0008897">
    <property type="term" value="F:holo-[acyl-carrier-protein] synthase activity"/>
    <property type="evidence" value="ECO:0007669"/>
    <property type="project" value="InterPro"/>
</dbReference>
<keyword evidence="6" id="KW-0443">Lipid metabolism</keyword>
<dbReference type="Proteomes" id="UP000799421">
    <property type="component" value="Unassembled WGS sequence"/>
</dbReference>